<dbReference type="Gene3D" id="3.30.559.30">
    <property type="entry name" value="Nonribosomal peptide synthetase, condensation domain"/>
    <property type="match status" value="1"/>
</dbReference>
<sequence length="837" mass="88601">MTDATTDALERRRTELADLEPLELPADRPRTLAADGGTSRHTRLVPAGVADALRKAAADRGVGLPAALLAVYHTLLGRWSRRHDVAVGALVDDVPVVVRADLDAGVPFGRLAEQVDAALRLAPEQPPFERLAAALVPEPTAGHHPLVQAVFTRAQSVWPVPAGSCPPDLALAHDEQRSGLVLHLDYRTALFDAATAERFAGAYLTLLEAVGDAPDTVLGEFDPLTPRERHVLVGAWGRNAVSFPADTTVARLFAEQAARTPGATAVVFGSEEVAYRELNARANRLAHRLKDLGVGPDVPVGVCLERGVELVVALLAVLKAGGAYVPLDPEHPVERLAFVLGDTAAPVVVTQRSLCERLAGEGRALVAVDGDREAIAAGPDHDPSPAAGPEHLAYVLYTSGSTGAPKGVAVTVVSLVNLVYGMRETFPAPTSDRVLFTTSATFDIAGVEVFLPLTTGGRIIGADRDQVHTPSALAELVDRHSVTLVQATPSAWRPLLDALGERETPRDLTVFTAGEALPAELAARMLRAGRRVVNGYGPTETTVYATVAEIRDATGPVPIGRPTPNTEVYVVDASDRPVPTGVPGELLIGGAGVARGYLGRPELTRERFTDTRIADGAAGRVYRTGDLVRWLPDGNLEFLGRLDHQVKVRGFRIEPGEIEAALLAHEDVASCVVTVREDVPGERALVGYCVPAAGRTLGAEALRAWCGRTLPGYMVPGAFVFLDRLPLTPSGKTDRAALPAPDGGRSGLEAAFTAPRTPAERAVARIWAEALWADEVGAHDDFFALGGDSLIATRVALRLQEEFGLQIPVRVLFSCSTVETLARALTTARRGGGFPAS</sequence>
<dbReference type="InterPro" id="IPR000873">
    <property type="entry name" value="AMP-dep_synth/lig_dom"/>
</dbReference>
<evidence type="ECO:0000259" key="3">
    <source>
        <dbReference type="PROSITE" id="PS50075"/>
    </source>
</evidence>
<reference evidence="4 5" key="1">
    <citation type="submission" date="2023-04" db="EMBL/GenBank/DDBJ databases">
        <title>Streptomyces chengmaiensis sp. nov. isolated from the stem of mangrove plant in Hainan.</title>
        <authorList>
            <person name="Huang X."/>
            <person name="Zhou S."/>
            <person name="Chu X."/>
            <person name="Xie Y."/>
            <person name="Lin Y."/>
        </authorList>
    </citation>
    <scope>NUCLEOTIDE SEQUENCE [LARGE SCALE GENOMIC DNA]</scope>
    <source>
        <strain evidence="4 5">HNM0663</strain>
    </source>
</reference>
<dbReference type="Gene3D" id="3.40.50.980">
    <property type="match status" value="2"/>
</dbReference>
<dbReference type="Gene3D" id="3.30.300.30">
    <property type="match status" value="1"/>
</dbReference>
<dbReference type="Gene3D" id="2.30.38.10">
    <property type="entry name" value="Luciferase, Domain 3"/>
    <property type="match status" value="1"/>
</dbReference>
<evidence type="ECO:0000256" key="1">
    <source>
        <dbReference type="ARBA" id="ARBA00022450"/>
    </source>
</evidence>
<comment type="caution">
    <text evidence="4">The sequence shown here is derived from an EMBL/GenBank/DDBJ whole genome shotgun (WGS) entry which is preliminary data.</text>
</comment>
<keyword evidence="1" id="KW-0596">Phosphopantetheine</keyword>
<dbReference type="InterPro" id="IPR020845">
    <property type="entry name" value="AMP-binding_CS"/>
</dbReference>
<proteinExistence type="predicted"/>
<dbReference type="InterPro" id="IPR036736">
    <property type="entry name" value="ACP-like_sf"/>
</dbReference>
<dbReference type="InterPro" id="IPR010071">
    <property type="entry name" value="AA_adenyl_dom"/>
</dbReference>
<protein>
    <submittedName>
        <fullName evidence="4">Amino acid adenylation domain-containing protein</fullName>
    </submittedName>
</protein>
<dbReference type="InterPro" id="IPR009081">
    <property type="entry name" value="PP-bd_ACP"/>
</dbReference>
<dbReference type="Pfam" id="PF00501">
    <property type="entry name" value="AMP-binding"/>
    <property type="match status" value="1"/>
</dbReference>
<dbReference type="Pfam" id="PF13193">
    <property type="entry name" value="AMP-binding_C"/>
    <property type="match status" value="1"/>
</dbReference>
<keyword evidence="5" id="KW-1185">Reference proteome</keyword>
<dbReference type="PROSITE" id="PS00455">
    <property type="entry name" value="AMP_BINDING"/>
    <property type="match status" value="1"/>
</dbReference>
<dbReference type="CDD" id="cd05930">
    <property type="entry name" value="A_NRPS"/>
    <property type="match status" value="1"/>
</dbReference>
<dbReference type="InterPro" id="IPR045851">
    <property type="entry name" value="AMP-bd_C_sf"/>
</dbReference>
<feature type="domain" description="Carrier" evidence="3">
    <location>
        <begin position="754"/>
        <end position="829"/>
    </location>
</feature>
<dbReference type="InterPro" id="IPR020806">
    <property type="entry name" value="PKS_PP-bd"/>
</dbReference>
<dbReference type="Pfam" id="PF00550">
    <property type="entry name" value="PP-binding"/>
    <property type="match status" value="1"/>
</dbReference>
<evidence type="ECO:0000313" key="4">
    <source>
        <dbReference type="EMBL" id="MDH2389221.1"/>
    </source>
</evidence>
<accession>A0ABT6HLK1</accession>
<dbReference type="NCBIfam" id="TIGR01733">
    <property type="entry name" value="AA-adenyl-dom"/>
    <property type="match status" value="1"/>
</dbReference>
<dbReference type="PROSITE" id="PS50075">
    <property type="entry name" value="CARRIER"/>
    <property type="match status" value="1"/>
</dbReference>
<dbReference type="EMBL" id="JARWBG010000009">
    <property type="protein sequence ID" value="MDH2389221.1"/>
    <property type="molecule type" value="Genomic_DNA"/>
</dbReference>
<dbReference type="PANTHER" id="PTHR45527:SF1">
    <property type="entry name" value="FATTY ACID SYNTHASE"/>
    <property type="match status" value="1"/>
</dbReference>
<dbReference type="PANTHER" id="PTHR45527">
    <property type="entry name" value="NONRIBOSOMAL PEPTIDE SYNTHETASE"/>
    <property type="match status" value="1"/>
</dbReference>
<evidence type="ECO:0000256" key="2">
    <source>
        <dbReference type="ARBA" id="ARBA00022553"/>
    </source>
</evidence>
<dbReference type="Gene3D" id="1.10.1200.10">
    <property type="entry name" value="ACP-like"/>
    <property type="match status" value="1"/>
</dbReference>
<dbReference type="RefSeq" id="WP_279927549.1">
    <property type="nucleotide sequence ID" value="NZ_JARWBG010000009.1"/>
</dbReference>
<dbReference type="SUPFAM" id="SSF56801">
    <property type="entry name" value="Acetyl-CoA synthetase-like"/>
    <property type="match status" value="1"/>
</dbReference>
<evidence type="ECO:0000313" key="5">
    <source>
        <dbReference type="Proteomes" id="UP001223144"/>
    </source>
</evidence>
<gene>
    <name evidence="4" type="ORF">QCN29_10555</name>
</gene>
<dbReference type="SMART" id="SM00823">
    <property type="entry name" value="PKS_PP"/>
    <property type="match status" value="1"/>
</dbReference>
<dbReference type="InterPro" id="IPR025110">
    <property type="entry name" value="AMP-bd_C"/>
</dbReference>
<organism evidence="4 5">
    <name type="scientific">Streptomyces chengmaiensis</name>
    <dbReference type="NCBI Taxonomy" id="3040919"/>
    <lineage>
        <taxon>Bacteria</taxon>
        <taxon>Bacillati</taxon>
        <taxon>Actinomycetota</taxon>
        <taxon>Actinomycetes</taxon>
        <taxon>Kitasatosporales</taxon>
        <taxon>Streptomycetaceae</taxon>
        <taxon>Streptomyces</taxon>
    </lineage>
</organism>
<name>A0ABT6HLK1_9ACTN</name>
<dbReference type="SUPFAM" id="SSF52777">
    <property type="entry name" value="CoA-dependent acyltransferases"/>
    <property type="match status" value="1"/>
</dbReference>
<keyword evidence="2" id="KW-0597">Phosphoprotein</keyword>
<dbReference type="Proteomes" id="UP001223144">
    <property type="component" value="Unassembled WGS sequence"/>
</dbReference>
<dbReference type="SUPFAM" id="SSF47336">
    <property type="entry name" value="ACP-like"/>
    <property type="match status" value="1"/>
</dbReference>